<evidence type="ECO:0000313" key="1">
    <source>
        <dbReference type="EMBL" id="MBU5437610.1"/>
    </source>
</evidence>
<organism evidence="1 2">
    <name type="scientific">Tissierella simiarum</name>
    <dbReference type="NCBI Taxonomy" id="2841534"/>
    <lineage>
        <taxon>Bacteria</taxon>
        <taxon>Bacillati</taxon>
        <taxon>Bacillota</taxon>
        <taxon>Tissierellia</taxon>
        <taxon>Tissierellales</taxon>
        <taxon>Tissierellaceae</taxon>
        <taxon>Tissierella</taxon>
    </lineage>
</organism>
<name>A0ABS6E3X5_9FIRM</name>
<protein>
    <submittedName>
        <fullName evidence="1">Uncharacterized protein</fullName>
    </submittedName>
</protein>
<dbReference type="EMBL" id="JAHLPM010000004">
    <property type="protein sequence ID" value="MBU5437610.1"/>
    <property type="molecule type" value="Genomic_DNA"/>
</dbReference>
<gene>
    <name evidence="1" type="ORF">KQI42_06305</name>
</gene>
<dbReference type="RefSeq" id="WP_216517892.1">
    <property type="nucleotide sequence ID" value="NZ_JAHLPM010000004.1"/>
</dbReference>
<reference evidence="1 2" key="1">
    <citation type="submission" date="2021-06" db="EMBL/GenBank/DDBJ databases">
        <authorList>
            <person name="Sun Q."/>
            <person name="Li D."/>
        </authorList>
    </citation>
    <scope>NUCLEOTIDE SEQUENCE [LARGE SCALE GENOMIC DNA]</scope>
    <source>
        <strain evidence="1 2">MSJ-40</strain>
    </source>
</reference>
<dbReference type="Proteomes" id="UP000749471">
    <property type="component" value="Unassembled WGS sequence"/>
</dbReference>
<evidence type="ECO:0000313" key="2">
    <source>
        <dbReference type="Proteomes" id="UP000749471"/>
    </source>
</evidence>
<accession>A0ABS6E3X5</accession>
<keyword evidence="2" id="KW-1185">Reference proteome</keyword>
<comment type="caution">
    <text evidence="1">The sequence shown here is derived from an EMBL/GenBank/DDBJ whole genome shotgun (WGS) entry which is preliminary data.</text>
</comment>
<sequence length="52" mass="6233">MYCKNRHFNCHSGCEKYIEYKNCFKSKDTEEQEYIGYVNGAISRMKGKSRWA</sequence>
<proteinExistence type="predicted"/>